<reference evidence="9" key="2">
    <citation type="submission" date="2025-09" db="UniProtKB">
        <authorList>
            <consortium name="Ensembl"/>
        </authorList>
    </citation>
    <scope>IDENTIFICATION</scope>
</reference>
<dbReference type="GO" id="GO:0006888">
    <property type="term" value="P:endoplasmic reticulum to Golgi vesicle-mediated transport"/>
    <property type="evidence" value="ECO:0007669"/>
    <property type="project" value="UniProtKB-UniRule"/>
</dbReference>
<dbReference type="InterPro" id="IPR007233">
    <property type="entry name" value="TRAPPC"/>
</dbReference>
<dbReference type="SMART" id="SM01399">
    <property type="entry name" value="Sybindin"/>
    <property type="match status" value="1"/>
</dbReference>
<dbReference type="GO" id="GO:0030008">
    <property type="term" value="C:TRAPP complex"/>
    <property type="evidence" value="ECO:0007669"/>
    <property type="project" value="UniProtKB-UniRule"/>
</dbReference>
<evidence type="ECO:0000256" key="4">
    <source>
        <dbReference type="ARBA" id="ARBA00022892"/>
    </source>
</evidence>
<dbReference type="OrthoDB" id="9403851at2759"/>
<dbReference type="SUPFAM" id="SSF64356">
    <property type="entry name" value="SNARE-like"/>
    <property type="match status" value="1"/>
</dbReference>
<comment type="similarity">
    <text evidence="6">Belongs to the TRAPP small subunits family. BET5 subfamily.</text>
</comment>
<organism evidence="9 10">
    <name type="scientific">Gopherus evgoodei</name>
    <name type="common">Goodes thornscrub tortoise</name>
    <dbReference type="NCBI Taxonomy" id="1825980"/>
    <lineage>
        <taxon>Eukaryota</taxon>
        <taxon>Metazoa</taxon>
        <taxon>Chordata</taxon>
        <taxon>Craniata</taxon>
        <taxon>Vertebrata</taxon>
        <taxon>Euteleostomi</taxon>
        <taxon>Archelosauria</taxon>
        <taxon>Testudinata</taxon>
        <taxon>Testudines</taxon>
        <taxon>Cryptodira</taxon>
        <taxon>Durocryptodira</taxon>
        <taxon>Testudinoidea</taxon>
        <taxon>Testudinidae</taxon>
        <taxon>Gopherus</taxon>
    </lineage>
</organism>
<keyword evidence="3 8" id="KW-0256">Endoplasmic reticulum</keyword>
<comment type="function">
    <text evidence="1">May play a role in vesicular transport from endoplasmic reticulum to Golgi.</text>
</comment>
<evidence type="ECO:0000313" key="10">
    <source>
        <dbReference type="Proteomes" id="UP000694390"/>
    </source>
</evidence>
<dbReference type="GO" id="GO:0005794">
    <property type="term" value="C:Golgi apparatus"/>
    <property type="evidence" value="ECO:0007669"/>
    <property type="project" value="UniProtKB-SubCell"/>
</dbReference>
<dbReference type="Ensembl" id="ENSGEVT00005025946.1">
    <property type="protein sequence ID" value="ENSGEVP00005024674.1"/>
    <property type="gene ID" value="ENSGEVG00005017518.1"/>
</dbReference>
<evidence type="ECO:0000256" key="1">
    <source>
        <dbReference type="ARBA" id="ARBA00002910"/>
    </source>
</evidence>
<sequence>MTVHNLYLFDRNGICLHYGEWHRKKQAGISMEEEFKLMYGMLFSMRSFVGKMSPVDMKDGFLAFQTSKYKLHYYETPSGLKVVMNTDLGVGNIRDVLHQIYSNVSLGLGAARPGARTPGFSPRPALGGEWGLGARTPGFSPRRWEGSGGWEPGLLGSLPGAGRGVGAGSQDSWVLSLALGGEWGLVVRAGGLGARTPGFSPRLWEGSGGWWVRAVREGARTPGFSPQRWEWSGGWWLEPEGAGSQDSWVL</sequence>
<dbReference type="Gene3D" id="3.30.450.70">
    <property type="match status" value="1"/>
</dbReference>
<evidence type="ECO:0000256" key="8">
    <source>
        <dbReference type="RuleBase" id="RU366065"/>
    </source>
</evidence>
<dbReference type="GeneTree" id="ENSGT00940000153761"/>
<dbReference type="InterPro" id="IPR011012">
    <property type="entry name" value="Longin-like_dom_sf"/>
</dbReference>
<dbReference type="Proteomes" id="UP000694390">
    <property type="component" value="Unassembled WGS sequence"/>
</dbReference>
<keyword evidence="10" id="KW-1185">Reference proteome</keyword>
<name>A0A8C4YFH2_9SAUR</name>
<dbReference type="AlphaFoldDB" id="A0A8C4YFH2"/>
<protein>
    <recommendedName>
        <fullName evidence="8">Trafficking protein particle complex subunit</fullName>
    </recommendedName>
</protein>
<keyword evidence="4 8" id="KW-0931">ER-Golgi transport</keyword>
<reference evidence="9" key="1">
    <citation type="submission" date="2025-08" db="UniProtKB">
        <authorList>
            <consortium name="Ensembl"/>
        </authorList>
    </citation>
    <scope>IDENTIFICATION</scope>
</reference>
<dbReference type="GO" id="GO:0005783">
    <property type="term" value="C:endoplasmic reticulum"/>
    <property type="evidence" value="ECO:0007669"/>
    <property type="project" value="UniProtKB-SubCell"/>
</dbReference>
<dbReference type="FunFam" id="3.30.450.70:FF:000004">
    <property type="entry name" value="Trafficking protein particle complex 1"/>
    <property type="match status" value="1"/>
</dbReference>
<evidence type="ECO:0000256" key="5">
    <source>
        <dbReference type="ARBA" id="ARBA00023034"/>
    </source>
</evidence>
<evidence type="ECO:0000256" key="7">
    <source>
        <dbReference type="ARBA" id="ARBA00062874"/>
    </source>
</evidence>
<dbReference type="PANTHER" id="PTHR23249">
    <property type="entry name" value="TRAFFICKING PROTEIN PARTICLE COMPLEX SUBUNIT"/>
    <property type="match status" value="1"/>
</dbReference>
<dbReference type="CDD" id="cd14855">
    <property type="entry name" value="TRAPPC1_MUM2"/>
    <property type="match status" value="1"/>
</dbReference>
<dbReference type="PANTHER" id="PTHR23249:SF16">
    <property type="entry name" value="TRAFFICKING PROTEIN PARTICLE COMPLEX SUBUNIT 1"/>
    <property type="match status" value="1"/>
</dbReference>
<keyword evidence="5 8" id="KW-0333">Golgi apparatus</keyword>
<comment type="subunit">
    <text evidence="7">Part of the multisubunit transport protein particle (TRAPP) complex. The heterodimer TRAPPC6B-TRAPPC3 interacts with TRAPPC1 likely providing a core for TRAPP complex formation.</text>
</comment>
<evidence type="ECO:0000256" key="3">
    <source>
        <dbReference type="ARBA" id="ARBA00022824"/>
    </source>
</evidence>
<dbReference type="Pfam" id="PF04099">
    <property type="entry name" value="Sybindin"/>
    <property type="match status" value="1"/>
</dbReference>
<proteinExistence type="inferred from homology"/>
<comment type="subcellular location">
    <subcellularLocation>
        <location evidence="8">Endoplasmic reticulum</location>
    </subcellularLocation>
    <subcellularLocation>
        <location evidence="8">Golgi apparatus</location>
        <location evidence="8">cis-Golgi network</location>
    </subcellularLocation>
</comment>
<gene>
    <name evidence="9" type="primary">TRAPPC1</name>
</gene>
<evidence type="ECO:0000256" key="2">
    <source>
        <dbReference type="ARBA" id="ARBA00022448"/>
    </source>
</evidence>
<accession>A0A8C4YFH2</accession>
<evidence type="ECO:0000256" key="6">
    <source>
        <dbReference type="ARBA" id="ARBA00038167"/>
    </source>
</evidence>
<keyword evidence="2 8" id="KW-0813">Transport</keyword>
<evidence type="ECO:0000313" key="9">
    <source>
        <dbReference type="Ensembl" id="ENSGEVP00005024674.1"/>
    </source>
</evidence>